<organism evidence="1 2">
    <name type="scientific">Oxalicibacterium faecigallinarum</name>
    <dbReference type="NCBI Taxonomy" id="573741"/>
    <lineage>
        <taxon>Bacteria</taxon>
        <taxon>Pseudomonadati</taxon>
        <taxon>Pseudomonadota</taxon>
        <taxon>Betaproteobacteria</taxon>
        <taxon>Burkholderiales</taxon>
        <taxon>Oxalobacteraceae</taxon>
        <taxon>Oxalicibacterium</taxon>
    </lineage>
</organism>
<dbReference type="EMBL" id="BMDI01000001">
    <property type="protein sequence ID" value="GGI17580.1"/>
    <property type="molecule type" value="Genomic_DNA"/>
</dbReference>
<gene>
    <name evidence="1" type="ORF">GCM10008066_09690</name>
</gene>
<accession>A0A8J3ARR1</accession>
<comment type="caution">
    <text evidence="1">The sequence shown here is derived from an EMBL/GenBank/DDBJ whole genome shotgun (WGS) entry which is preliminary data.</text>
</comment>
<dbReference type="GO" id="GO:0006788">
    <property type="term" value="P:heme oxidation"/>
    <property type="evidence" value="ECO:0007669"/>
    <property type="project" value="InterPro"/>
</dbReference>
<evidence type="ECO:0000313" key="1">
    <source>
        <dbReference type="EMBL" id="GGI17580.1"/>
    </source>
</evidence>
<evidence type="ECO:0000313" key="2">
    <source>
        <dbReference type="Proteomes" id="UP000642180"/>
    </source>
</evidence>
<dbReference type="InterPro" id="IPR016053">
    <property type="entry name" value="Haem_Oase-like"/>
</dbReference>
<reference evidence="2" key="1">
    <citation type="journal article" date="2019" name="Int. J. Syst. Evol. Microbiol.">
        <title>The Global Catalogue of Microorganisms (GCM) 10K type strain sequencing project: providing services to taxonomists for standard genome sequencing and annotation.</title>
        <authorList>
            <consortium name="The Broad Institute Genomics Platform"/>
            <consortium name="The Broad Institute Genome Sequencing Center for Infectious Disease"/>
            <person name="Wu L."/>
            <person name="Ma J."/>
        </authorList>
    </citation>
    <scope>NUCLEOTIDE SEQUENCE [LARGE SCALE GENOMIC DNA]</scope>
    <source>
        <strain evidence="2">CCM 2767</strain>
    </source>
</reference>
<sequence>MTPDSTLPLSLQLKQQTAHKHEQMHRLMERAEPFSSRAQYARFVAAQYVFQRDVEALFALREIQTAIPDLETRGRVSAARNDLRDLDFVIPEMPLAEHITMPAALGWLYVSEGSTLGAAFLLKEVKKKLALSESFGARNLAAYPEGRAIVWQRFTRYLDEARLDEQGKAAEVIAGAHAAFNRFDNLLRHFFQLA</sequence>
<dbReference type="AlphaFoldDB" id="A0A8J3ARR1"/>
<dbReference type="SUPFAM" id="SSF48613">
    <property type="entry name" value="Heme oxygenase-like"/>
    <property type="match status" value="1"/>
</dbReference>
<dbReference type="Proteomes" id="UP000642180">
    <property type="component" value="Unassembled WGS sequence"/>
</dbReference>
<dbReference type="InterPro" id="IPR016084">
    <property type="entry name" value="Haem_Oase-like_multi-hlx"/>
</dbReference>
<protein>
    <submittedName>
        <fullName evidence="1">Heme oxygenase</fullName>
    </submittedName>
</protein>
<keyword evidence="2" id="KW-1185">Reference proteome</keyword>
<dbReference type="GO" id="GO:0004392">
    <property type="term" value="F:heme oxygenase (decyclizing) activity"/>
    <property type="evidence" value="ECO:0007669"/>
    <property type="project" value="InterPro"/>
</dbReference>
<dbReference type="Pfam" id="PF01126">
    <property type="entry name" value="Heme_oxygenase"/>
    <property type="match status" value="1"/>
</dbReference>
<name>A0A8J3ARR1_9BURK</name>
<dbReference type="RefSeq" id="WP_188380132.1">
    <property type="nucleotide sequence ID" value="NZ_BMDI01000001.1"/>
</dbReference>
<proteinExistence type="predicted"/>
<dbReference type="CDD" id="cd19166">
    <property type="entry name" value="HemeO-bac"/>
    <property type="match status" value="1"/>
</dbReference>
<dbReference type="Gene3D" id="1.20.910.10">
    <property type="entry name" value="Heme oxygenase-like"/>
    <property type="match status" value="1"/>
</dbReference>